<dbReference type="Gene3D" id="3.30.559.10">
    <property type="entry name" value="Chloramphenicol acetyltransferase-like domain"/>
    <property type="match status" value="2"/>
</dbReference>
<dbReference type="FunFam" id="3.30.559.10:FF:000008">
    <property type="entry name" value="Tryptamine hydroxycinnamoyl transferase"/>
    <property type="match status" value="1"/>
</dbReference>
<dbReference type="Proteomes" id="UP000237000">
    <property type="component" value="Unassembled WGS sequence"/>
</dbReference>
<protein>
    <submittedName>
        <fullName evidence="4">Transferase</fullName>
    </submittedName>
</protein>
<dbReference type="GO" id="GO:0016747">
    <property type="term" value="F:acyltransferase activity, transferring groups other than amino-acyl groups"/>
    <property type="evidence" value="ECO:0007669"/>
    <property type="project" value="TreeGrafter"/>
</dbReference>
<evidence type="ECO:0000313" key="5">
    <source>
        <dbReference type="Proteomes" id="UP000237000"/>
    </source>
</evidence>
<dbReference type="InterPro" id="IPR050317">
    <property type="entry name" value="Plant_Fungal_Acyltransferase"/>
</dbReference>
<dbReference type="OrthoDB" id="671439at2759"/>
<proteinExistence type="inferred from homology"/>
<dbReference type="InParanoid" id="A0A2P5BGH8"/>
<dbReference type="InterPro" id="IPR023213">
    <property type="entry name" value="CAT-like_dom_sf"/>
</dbReference>
<dbReference type="Pfam" id="PF02458">
    <property type="entry name" value="Transferase"/>
    <property type="match status" value="1"/>
</dbReference>
<evidence type="ECO:0000256" key="1">
    <source>
        <dbReference type="ARBA" id="ARBA00009861"/>
    </source>
</evidence>
<dbReference type="EMBL" id="JXTC01000526">
    <property type="protein sequence ID" value="PON47908.1"/>
    <property type="molecule type" value="Genomic_DNA"/>
</dbReference>
<dbReference type="PANTHER" id="PTHR31642:SF11">
    <property type="entry name" value="SHIKIMATE O-HYDROXYCINNAMOYLTRANSFERASE"/>
    <property type="match status" value="1"/>
</dbReference>
<dbReference type="STRING" id="63057.A0A2P5BGH8"/>
<evidence type="ECO:0000256" key="3">
    <source>
        <dbReference type="ARBA" id="ARBA00023315"/>
    </source>
</evidence>
<evidence type="ECO:0000256" key="2">
    <source>
        <dbReference type="ARBA" id="ARBA00022679"/>
    </source>
</evidence>
<comment type="caution">
    <text evidence="4">The sequence shown here is derived from an EMBL/GenBank/DDBJ whole genome shotgun (WGS) entry which is preliminary data.</text>
</comment>
<accession>A0A2P5BGH8</accession>
<keyword evidence="5" id="KW-1185">Reference proteome</keyword>
<reference evidence="5" key="1">
    <citation type="submission" date="2016-06" db="EMBL/GenBank/DDBJ databases">
        <title>Parallel loss of symbiosis genes in relatives of nitrogen-fixing non-legume Parasponia.</title>
        <authorList>
            <person name="Van Velzen R."/>
            <person name="Holmer R."/>
            <person name="Bu F."/>
            <person name="Rutten L."/>
            <person name="Van Zeijl A."/>
            <person name="Liu W."/>
            <person name="Santuari L."/>
            <person name="Cao Q."/>
            <person name="Sharma T."/>
            <person name="Shen D."/>
            <person name="Roswanjaya Y."/>
            <person name="Wardhani T."/>
            <person name="Kalhor M.S."/>
            <person name="Jansen J."/>
            <person name="Van den Hoogen J."/>
            <person name="Gungor B."/>
            <person name="Hartog M."/>
            <person name="Hontelez J."/>
            <person name="Verver J."/>
            <person name="Yang W.-C."/>
            <person name="Schijlen E."/>
            <person name="Repin R."/>
            <person name="Schilthuizen M."/>
            <person name="Schranz E."/>
            <person name="Heidstra R."/>
            <person name="Miyata K."/>
            <person name="Fedorova E."/>
            <person name="Kohlen W."/>
            <person name="Bisseling T."/>
            <person name="Smit S."/>
            <person name="Geurts R."/>
        </authorList>
    </citation>
    <scope>NUCLEOTIDE SEQUENCE [LARGE SCALE GENOMIC DNA]</scope>
    <source>
        <strain evidence="5">cv. RG33-2</strain>
    </source>
</reference>
<evidence type="ECO:0000313" key="4">
    <source>
        <dbReference type="EMBL" id="PON47908.1"/>
    </source>
</evidence>
<sequence length="444" mass="49308">MMINIKEMTMVKPAEETPRHALWLSNLDLMTTSVHITNVYLYRNNGAANFFETSLLKDALSKVLVPFYPLAGRFRHNNAGRLEINCNSEGVLFVVAETCSIIDDFGDFAPTTELRRLTPAIDKSGGISSFPILAVQVTYFKCGAVSLGFSHQHRSADGTAAIYFVNSWSEVTRGIDLLHPPIIDRTLLRARDPPQPVYDHIEYKPVPTMKNPKQTIKSKSSDQESPIVRVFHVTRDQVNMLKASSKENGNGVKYSSFEILASHIWKCACKARSLPDDQLTKLFTLVNGRAKLCPPLPPNFFGNVLFASSTIVTVGDLISKPTGYGATKIRQTLVQMDNNYLKSAIDYLELQPSLIHGPGRGAEVFRNPNFGIVAWIGLPMYDADFGWGRPFYMGPAGLSFDGKAYILPTADNDGSFLVAIALQFEHMRVFEKLLYQVCVGKCAL</sequence>
<comment type="similarity">
    <text evidence="1">Belongs to the plant acyltransferase family.</text>
</comment>
<keyword evidence="2 4" id="KW-0808">Transferase</keyword>
<organism evidence="4 5">
    <name type="scientific">Trema orientale</name>
    <name type="common">Charcoal tree</name>
    <name type="synonym">Celtis orientalis</name>
    <dbReference type="NCBI Taxonomy" id="63057"/>
    <lineage>
        <taxon>Eukaryota</taxon>
        <taxon>Viridiplantae</taxon>
        <taxon>Streptophyta</taxon>
        <taxon>Embryophyta</taxon>
        <taxon>Tracheophyta</taxon>
        <taxon>Spermatophyta</taxon>
        <taxon>Magnoliopsida</taxon>
        <taxon>eudicotyledons</taxon>
        <taxon>Gunneridae</taxon>
        <taxon>Pentapetalae</taxon>
        <taxon>rosids</taxon>
        <taxon>fabids</taxon>
        <taxon>Rosales</taxon>
        <taxon>Cannabaceae</taxon>
        <taxon>Trema</taxon>
    </lineage>
</organism>
<dbReference type="FunFam" id="3.30.559.10:FF:000015">
    <property type="entry name" value="Spermidine hydroxycinnamoyl transferase"/>
    <property type="match status" value="1"/>
</dbReference>
<dbReference type="AlphaFoldDB" id="A0A2P5BGH8"/>
<name>A0A2P5BGH8_TREOI</name>
<gene>
    <name evidence="4" type="ORF">TorRG33x02_321930</name>
</gene>
<dbReference type="PANTHER" id="PTHR31642">
    <property type="entry name" value="TRICHOTHECENE 3-O-ACETYLTRANSFERASE"/>
    <property type="match status" value="1"/>
</dbReference>
<keyword evidence="3" id="KW-0012">Acyltransferase</keyword>